<evidence type="ECO:0000313" key="14">
    <source>
        <dbReference type="Proteomes" id="UP000321378"/>
    </source>
</evidence>
<evidence type="ECO:0000259" key="11">
    <source>
        <dbReference type="PROSITE" id="PS50880"/>
    </source>
</evidence>
<dbReference type="InterPro" id="IPR034144">
    <property type="entry name" value="TOPRIM_TopoIII"/>
</dbReference>
<dbReference type="InterPro" id="IPR013826">
    <property type="entry name" value="Topo_IA_cen_sub3"/>
</dbReference>
<dbReference type="SUPFAM" id="SSF56712">
    <property type="entry name" value="Prokaryotic type I DNA topoisomerase"/>
    <property type="match status" value="1"/>
</dbReference>
<proteinExistence type="inferred from homology"/>
<evidence type="ECO:0000256" key="2">
    <source>
        <dbReference type="ARBA" id="ARBA00009446"/>
    </source>
</evidence>
<dbReference type="PANTHER" id="PTHR11390:SF21">
    <property type="entry name" value="DNA TOPOISOMERASE 3-ALPHA"/>
    <property type="match status" value="1"/>
</dbReference>
<dbReference type="InterPro" id="IPR003601">
    <property type="entry name" value="Topo_IA_2"/>
</dbReference>
<keyword evidence="4" id="KW-0799">Topoisomerase</keyword>
<dbReference type="Gene3D" id="3.40.50.140">
    <property type="match status" value="1"/>
</dbReference>
<evidence type="ECO:0000256" key="9">
    <source>
        <dbReference type="ARBA" id="ARBA00032235"/>
    </source>
</evidence>
<evidence type="ECO:0000256" key="5">
    <source>
        <dbReference type="ARBA" id="ARBA00023125"/>
    </source>
</evidence>
<comment type="catalytic activity">
    <reaction evidence="1">
        <text>ATP-independent breakage of single-stranded DNA, followed by passage and rejoining.</text>
        <dbReference type="EC" id="5.6.2.1"/>
    </reaction>
</comment>
<dbReference type="PANTHER" id="PTHR11390">
    <property type="entry name" value="PROKARYOTIC DNA TOPOISOMERASE"/>
    <property type="match status" value="1"/>
</dbReference>
<dbReference type="InterPro" id="IPR003602">
    <property type="entry name" value="Topo_IA_DNA-bd_dom"/>
</dbReference>
<dbReference type="InterPro" id="IPR000380">
    <property type="entry name" value="Topo_IA"/>
</dbReference>
<dbReference type="SMART" id="SM00437">
    <property type="entry name" value="TOP1Ac"/>
    <property type="match status" value="1"/>
</dbReference>
<dbReference type="InterPro" id="IPR006171">
    <property type="entry name" value="TOPRIM_dom"/>
</dbReference>
<dbReference type="GO" id="GO:0003917">
    <property type="term" value="F:DNA topoisomerase type I (single strand cut, ATP-independent) activity"/>
    <property type="evidence" value="ECO:0007669"/>
    <property type="project" value="UniProtKB-EC"/>
</dbReference>
<evidence type="ECO:0000313" key="13">
    <source>
        <dbReference type="EMBL" id="BBM52362.1"/>
    </source>
</evidence>
<dbReference type="GO" id="GO:0006265">
    <property type="term" value="P:DNA topological change"/>
    <property type="evidence" value="ECO:0007669"/>
    <property type="project" value="InterPro"/>
</dbReference>
<dbReference type="InterPro" id="IPR013825">
    <property type="entry name" value="Topo_IA_cen_sub2"/>
</dbReference>
<dbReference type="CDD" id="cd03362">
    <property type="entry name" value="TOPRIM_TopoIA_TopoIII"/>
    <property type="match status" value="1"/>
</dbReference>
<dbReference type="InterPro" id="IPR023405">
    <property type="entry name" value="Topo_IA_core_domain"/>
</dbReference>
<dbReference type="GO" id="GO:0043597">
    <property type="term" value="C:cytoplasmic replication fork"/>
    <property type="evidence" value="ECO:0007669"/>
    <property type="project" value="TreeGrafter"/>
</dbReference>
<dbReference type="Gene3D" id="2.70.20.10">
    <property type="entry name" value="Topoisomerase I, domain 3"/>
    <property type="match status" value="1"/>
</dbReference>
<dbReference type="InterPro" id="IPR013497">
    <property type="entry name" value="Topo_IA_cen"/>
</dbReference>
<dbReference type="PRINTS" id="PR00417">
    <property type="entry name" value="PRTPISMRASEI"/>
</dbReference>
<dbReference type="AlphaFoldDB" id="A0A510KKZ2"/>
<dbReference type="Proteomes" id="UP000321378">
    <property type="component" value="Chromosome"/>
</dbReference>
<dbReference type="Gene3D" id="1.10.290.10">
    <property type="entry name" value="Topoisomerase I, domain 4"/>
    <property type="match status" value="1"/>
</dbReference>
<evidence type="ECO:0000256" key="4">
    <source>
        <dbReference type="ARBA" id="ARBA00023029"/>
    </source>
</evidence>
<dbReference type="GO" id="GO:0003677">
    <property type="term" value="F:DNA binding"/>
    <property type="evidence" value="ECO:0007669"/>
    <property type="project" value="UniProtKB-KW"/>
</dbReference>
<dbReference type="SMART" id="SM00436">
    <property type="entry name" value="TOP1Bc"/>
    <property type="match status" value="1"/>
</dbReference>
<feature type="domain" description="Toprim" evidence="11">
    <location>
        <begin position="2"/>
        <end position="136"/>
    </location>
</feature>
<keyword evidence="6 13" id="KW-0413">Isomerase</keyword>
<dbReference type="PROSITE" id="PS50880">
    <property type="entry name" value="TOPRIM"/>
    <property type="match status" value="1"/>
</dbReference>
<protein>
    <recommendedName>
        <fullName evidence="3">DNA topoisomerase</fullName>
        <ecNumber evidence="3">5.6.2.1</ecNumber>
    </recommendedName>
    <alternativeName>
        <fullName evidence="10">Omega-protein</fullName>
    </alternativeName>
    <alternativeName>
        <fullName evidence="9">Relaxing enzyme</fullName>
    </alternativeName>
    <alternativeName>
        <fullName evidence="7">Swivelase</fullName>
    </alternativeName>
    <alternativeName>
        <fullName evidence="8">Untwisting enzyme</fullName>
    </alternativeName>
</protein>
<evidence type="ECO:0000256" key="10">
    <source>
        <dbReference type="ARBA" id="ARBA00032877"/>
    </source>
</evidence>
<dbReference type="PROSITE" id="PS00396">
    <property type="entry name" value="TOPO_IA_1"/>
    <property type="match status" value="1"/>
</dbReference>
<dbReference type="Gene3D" id="1.10.460.10">
    <property type="entry name" value="Topoisomerase I, domain 2"/>
    <property type="match status" value="1"/>
</dbReference>
<accession>A0A510KKZ2</accession>
<organism evidence="13 14">
    <name type="scientific">Leptotrichia trevisanii</name>
    <dbReference type="NCBI Taxonomy" id="109328"/>
    <lineage>
        <taxon>Bacteria</taxon>
        <taxon>Fusobacteriati</taxon>
        <taxon>Fusobacteriota</taxon>
        <taxon>Fusobacteriia</taxon>
        <taxon>Fusobacteriales</taxon>
        <taxon>Leptotrichiaceae</taxon>
        <taxon>Leptotrichia</taxon>
    </lineage>
</organism>
<feature type="domain" description="Topo IA-type catalytic" evidence="12">
    <location>
        <begin position="153"/>
        <end position="573"/>
    </location>
</feature>
<comment type="similarity">
    <text evidence="2">Belongs to the type IA topoisomerase family.</text>
</comment>
<dbReference type="InterPro" id="IPR023406">
    <property type="entry name" value="Topo_IA_AS"/>
</dbReference>
<evidence type="ECO:0000256" key="6">
    <source>
        <dbReference type="ARBA" id="ARBA00023235"/>
    </source>
</evidence>
<sequence>MKKLIIAEKLSLAINVVKALGKFEKNEGYFENDRYIISFAYGHLFKLKDINDYIGQKTLWSDIELPFIPEFEFRLKKDKGIKEQFSILKKLIQRKDVDEIINCGDADREGQLIVDLIIKNSQVDKPVKRLWLPEQTEETIRKAVNDLQSNLKYKNLHNEGLARTYIDWLLGINLTVLLTVKGSSLFKAGRVLIPIVKYIYDRDMKIKNFVSEKYYILESETNGIKLAIQNLKYRQDEILKAKEKTEELNQFKAKVKEIENKQIKKAPPKLFSLSKLQSKLSKEFKMNFDKSLKIIQELYEKGYLTYPRTNTEYLSVNEKDRVKSIINSLNEEALEFKDSKIFNDDKIESHSAITITAKIPDNLSEDEEIIYKTVKNRFMANFTKEDTIINQTVIKINVGDEEFQLRGESVEKSGFLKFENIEFKNKLPNLKQGEEFDVDFKPIEKVTTPPAKVTEEALSNYLKNPFSKDEKQEYENDEETYKLMLEGVEIGTEATRTGIIQKAIKVGYLSLKKQSFSIEEKGIKLIELLDKLNIDLYKEKNIEFSKSLKKIYNGQQTIDELLKDTEEKLREIVKTGNNTEIESFKSQKEIIGKCPKCSKDILENSKSYYCSNYKSGCNFNLWKETNYFGQKLKISKASAKKLIKGDKVPLKLKSKEGKEYEAYFTIKVKGDYVNLEKGDSVNRKKKQ</sequence>
<dbReference type="EC" id="5.6.2.1" evidence="3"/>
<keyword evidence="5" id="KW-0238">DNA-binding</keyword>
<evidence type="ECO:0000256" key="7">
    <source>
        <dbReference type="ARBA" id="ARBA00030003"/>
    </source>
</evidence>
<gene>
    <name evidence="13" type="ORF">JMUB3935_1340</name>
</gene>
<dbReference type="SMART" id="SM00493">
    <property type="entry name" value="TOPRIM"/>
    <property type="match status" value="1"/>
</dbReference>
<dbReference type="Pfam" id="PF01751">
    <property type="entry name" value="Toprim"/>
    <property type="match status" value="1"/>
</dbReference>
<dbReference type="Pfam" id="PF01131">
    <property type="entry name" value="Topoisom_bac"/>
    <property type="match status" value="1"/>
</dbReference>
<dbReference type="InterPro" id="IPR013824">
    <property type="entry name" value="Topo_IA_cen_sub1"/>
</dbReference>
<dbReference type="GO" id="GO:0006310">
    <property type="term" value="P:DNA recombination"/>
    <property type="evidence" value="ECO:0007669"/>
    <property type="project" value="TreeGrafter"/>
</dbReference>
<dbReference type="STRING" id="1122173.GCA_000482505_00440"/>
<reference evidence="13 14" key="1">
    <citation type="submission" date="2019-07" db="EMBL/GenBank/DDBJ databases">
        <title>Complete Genome Sequence of Leptotrichia trevisanii Strain JMUB3935.</title>
        <authorList>
            <person name="Watanabe S."/>
            <person name="Cui L."/>
        </authorList>
    </citation>
    <scope>NUCLEOTIDE SEQUENCE [LARGE SCALE GENOMIC DNA]</scope>
    <source>
        <strain evidence="13 14">JMUB3935</strain>
    </source>
</reference>
<name>A0A510KKZ2_9FUSO</name>
<evidence type="ECO:0000256" key="3">
    <source>
        <dbReference type="ARBA" id="ARBA00012891"/>
    </source>
</evidence>
<dbReference type="RefSeq" id="WP_146996662.1">
    <property type="nucleotide sequence ID" value="NZ_AP019840.1"/>
</dbReference>
<evidence type="ECO:0000256" key="1">
    <source>
        <dbReference type="ARBA" id="ARBA00000213"/>
    </source>
</evidence>
<dbReference type="EMBL" id="AP019840">
    <property type="protein sequence ID" value="BBM52362.1"/>
    <property type="molecule type" value="Genomic_DNA"/>
</dbReference>
<dbReference type="PROSITE" id="PS52039">
    <property type="entry name" value="TOPO_IA_2"/>
    <property type="match status" value="1"/>
</dbReference>
<dbReference type="GO" id="GO:0006281">
    <property type="term" value="P:DNA repair"/>
    <property type="evidence" value="ECO:0007669"/>
    <property type="project" value="TreeGrafter"/>
</dbReference>
<evidence type="ECO:0000256" key="8">
    <source>
        <dbReference type="ARBA" id="ARBA00031985"/>
    </source>
</evidence>
<evidence type="ECO:0000259" key="12">
    <source>
        <dbReference type="PROSITE" id="PS52039"/>
    </source>
</evidence>